<evidence type="ECO:0000313" key="3">
    <source>
        <dbReference type="Proteomes" id="UP001331561"/>
    </source>
</evidence>
<dbReference type="EMBL" id="JAYXHS010000004">
    <property type="protein sequence ID" value="MEC5387861.1"/>
    <property type="molecule type" value="Genomic_DNA"/>
</dbReference>
<gene>
    <name evidence="2" type="ORF">VVD49_19165</name>
</gene>
<feature type="compositionally biased region" description="Polar residues" evidence="1">
    <location>
        <begin position="18"/>
        <end position="34"/>
    </location>
</feature>
<feature type="compositionally biased region" description="Basic and acidic residues" evidence="1">
    <location>
        <begin position="41"/>
        <end position="57"/>
    </location>
</feature>
<protein>
    <submittedName>
        <fullName evidence="2">Uncharacterized protein</fullName>
    </submittedName>
</protein>
<evidence type="ECO:0000313" key="2">
    <source>
        <dbReference type="EMBL" id="MEC5387861.1"/>
    </source>
</evidence>
<name>A0ABU6K8D1_9RHOO</name>
<accession>A0ABU6K8D1</accession>
<evidence type="ECO:0000256" key="1">
    <source>
        <dbReference type="SAM" id="MobiDB-lite"/>
    </source>
</evidence>
<dbReference type="RefSeq" id="WP_327600835.1">
    <property type="nucleotide sequence ID" value="NZ_JAYXHS010000004.1"/>
</dbReference>
<organism evidence="2 3">
    <name type="scientific">Uliginosibacterium silvisoli</name>
    <dbReference type="NCBI Taxonomy" id="3114758"/>
    <lineage>
        <taxon>Bacteria</taxon>
        <taxon>Pseudomonadati</taxon>
        <taxon>Pseudomonadota</taxon>
        <taxon>Betaproteobacteria</taxon>
        <taxon>Rhodocyclales</taxon>
        <taxon>Zoogloeaceae</taxon>
        <taxon>Uliginosibacterium</taxon>
    </lineage>
</organism>
<feature type="compositionally biased region" description="Basic and acidic residues" evidence="1">
    <location>
        <begin position="69"/>
        <end position="108"/>
    </location>
</feature>
<comment type="caution">
    <text evidence="2">The sequence shown here is derived from an EMBL/GenBank/DDBJ whole genome shotgun (WGS) entry which is preliminary data.</text>
</comment>
<proteinExistence type="predicted"/>
<sequence>MSDDSAMRFPAAALQSAEHVSTNCSRSPYNQVATTPPWRENLQETDMHRNTRQRDTRSPGASTLADSPRLPHEHDETTDKENPEERKPRAVIKQAHDDIVSGKQDTDLHGTPGLDKPKR</sequence>
<reference evidence="2 3" key="1">
    <citation type="submission" date="2024-01" db="EMBL/GenBank/DDBJ databases">
        <title>Uliginosibacterium soil sp. nov.</title>
        <authorList>
            <person name="Lv Y."/>
        </authorList>
    </citation>
    <scope>NUCLEOTIDE SEQUENCE [LARGE SCALE GENOMIC DNA]</scope>
    <source>
        <strain evidence="2 3">H3</strain>
    </source>
</reference>
<dbReference type="Proteomes" id="UP001331561">
    <property type="component" value="Unassembled WGS sequence"/>
</dbReference>
<keyword evidence="3" id="KW-1185">Reference proteome</keyword>
<feature type="region of interest" description="Disordered" evidence="1">
    <location>
        <begin position="1"/>
        <end position="119"/>
    </location>
</feature>